<evidence type="ECO:0000313" key="3">
    <source>
        <dbReference type="Proteomes" id="UP000326671"/>
    </source>
</evidence>
<dbReference type="OrthoDB" id="2078716at2"/>
<organism evidence="2 3">
    <name type="scientific">Niallia endozanthoxylica</name>
    <dbReference type="NCBI Taxonomy" id="2036016"/>
    <lineage>
        <taxon>Bacteria</taxon>
        <taxon>Bacillati</taxon>
        <taxon>Bacillota</taxon>
        <taxon>Bacilli</taxon>
        <taxon>Bacillales</taxon>
        <taxon>Bacillaceae</taxon>
        <taxon>Niallia</taxon>
    </lineage>
</organism>
<keyword evidence="1" id="KW-0812">Transmembrane</keyword>
<dbReference type="GO" id="GO:0016020">
    <property type="term" value="C:membrane"/>
    <property type="evidence" value="ECO:0007669"/>
    <property type="project" value="InterPro"/>
</dbReference>
<gene>
    <name evidence="2" type="ORF">F4V44_23165</name>
</gene>
<dbReference type="InterPro" id="IPR004761">
    <property type="entry name" value="Spore_GerAB"/>
</dbReference>
<keyword evidence="3" id="KW-1185">Reference proteome</keyword>
<sequence>MIGGFILTILITFCILVLGSVITAKQAYPTYILGKKISIGDLLEQIEVIVSIVWVLTIYLIMEICFYGLALGLTQIFWWMKELLNSDFPIFH</sequence>
<feature type="transmembrane region" description="Helical" evidence="1">
    <location>
        <begin position="48"/>
        <end position="73"/>
    </location>
</feature>
<proteinExistence type="predicted"/>
<comment type="caution">
    <text evidence="2">The sequence shown here is derived from an EMBL/GenBank/DDBJ whole genome shotgun (WGS) entry which is preliminary data.</text>
</comment>
<name>A0A5J5H669_9BACI</name>
<evidence type="ECO:0000313" key="2">
    <source>
        <dbReference type="EMBL" id="KAA9014904.1"/>
    </source>
</evidence>
<protein>
    <submittedName>
        <fullName evidence="2">GerAB/ArcD/ProY family transporter</fullName>
    </submittedName>
</protein>
<dbReference type="Pfam" id="PF03845">
    <property type="entry name" value="Spore_permease"/>
    <property type="match status" value="1"/>
</dbReference>
<dbReference type="Proteomes" id="UP000326671">
    <property type="component" value="Unassembled WGS sequence"/>
</dbReference>
<accession>A0A5J5H669</accession>
<keyword evidence="1" id="KW-0472">Membrane</keyword>
<reference evidence="2 3" key="1">
    <citation type="submission" date="2019-09" db="EMBL/GenBank/DDBJ databases">
        <title>Whole genome sequences of isolates from the Mars Exploration Rovers.</title>
        <authorList>
            <person name="Seuylemezian A."/>
            <person name="Vaishampayan P."/>
        </authorList>
    </citation>
    <scope>NUCLEOTIDE SEQUENCE [LARGE SCALE GENOMIC DNA]</scope>
    <source>
        <strain evidence="2 3">MER_TA_151</strain>
    </source>
</reference>
<dbReference type="EMBL" id="VYKL01000044">
    <property type="protein sequence ID" value="KAA9014904.1"/>
    <property type="molecule type" value="Genomic_DNA"/>
</dbReference>
<keyword evidence="1" id="KW-1133">Transmembrane helix</keyword>
<evidence type="ECO:0000256" key="1">
    <source>
        <dbReference type="SAM" id="Phobius"/>
    </source>
</evidence>
<dbReference type="AlphaFoldDB" id="A0A5J5H669"/>
<dbReference type="GO" id="GO:0009847">
    <property type="term" value="P:spore germination"/>
    <property type="evidence" value="ECO:0007669"/>
    <property type="project" value="InterPro"/>
</dbReference>